<comment type="similarity">
    <text evidence="2">Belongs to the ElaB/YgaM/YqjD family.</text>
</comment>
<reference evidence="10 11" key="1">
    <citation type="submission" date="2019-11" db="EMBL/GenBank/DDBJ databases">
        <title>Caenimonas koreensis gen. nov., sp. nov., isolated from activated sludge.</title>
        <authorList>
            <person name="Seung H.R."/>
        </authorList>
    </citation>
    <scope>NUCLEOTIDE SEQUENCE [LARGE SCALE GENOMIC DNA]</scope>
    <source>
        <strain evidence="10 11">EMB320</strain>
    </source>
</reference>
<dbReference type="PANTHER" id="PTHR35893:SF3">
    <property type="entry name" value="INNER MEMBRANE PROTEIN"/>
    <property type="match status" value="1"/>
</dbReference>
<dbReference type="GO" id="GO:0005886">
    <property type="term" value="C:plasma membrane"/>
    <property type="evidence" value="ECO:0007669"/>
    <property type="project" value="UniProtKB-SubCell"/>
</dbReference>
<evidence type="ECO:0000256" key="3">
    <source>
        <dbReference type="ARBA" id="ARBA00022475"/>
    </source>
</evidence>
<evidence type="ECO:0000259" key="9">
    <source>
        <dbReference type="Pfam" id="PF19029"/>
    </source>
</evidence>
<dbReference type="AlphaFoldDB" id="A0A844B4V7"/>
<keyword evidence="11" id="KW-1185">Reference proteome</keyword>
<comment type="caution">
    <text evidence="10">The sequence shown here is derived from an EMBL/GenBank/DDBJ whole genome shotgun (WGS) entry which is preliminary data.</text>
</comment>
<dbReference type="PANTHER" id="PTHR35893">
    <property type="entry name" value="INNER MEMBRANE PROTEIN-RELATED"/>
    <property type="match status" value="1"/>
</dbReference>
<keyword evidence="3" id="KW-1003">Cell membrane</keyword>
<comment type="subcellular location">
    <subcellularLocation>
        <location evidence="1">Cell inner membrane</location>
        <topology evidence="1">Single-pass membrane protein</topology>
    </subcellularLocation>
</comment>
<feature type="domain" description="DUF883" evidence="8">
    <location>
        <begin position="11"/>
        <end position="62"/>
    </location>
</feature>
<dbReference type="RefSeq" id="WP_153583906.1">
    <property type="nucleotide sequence ID" value="NZ_WJBU01000004.1"/>
</dbReference>
<evidence type="ECO:0000256" key="6">
    <source>
        <dbReference type="ARBA" id="ARBA00022989"/>
    </source>
</evidence>
<keyword evidence="4" id="KW-0997">Cell inner membrane</keyword>
<evidence type="ECO:0000256" key="1">
    <source>
        <dbReference type="ARBA" id="ARBA00004377"/>
    </source>
</evidence>
<dbReference type="OrthoDB" id="9181874at2"/>
<evidence type="ECO:0000256" key="5">
    <source>
        <dbReference type="ARBA" id="ARBA00022692"/>
    </source>
</evidence>
<evidence type="ECO:0000256" key="4">
    <source>
        <dbReference type="ARBA" id="ARBA00022519"/>
    </source>
</evidence>
<dbReference type="InterPro" id="IPR043604">
    <property type="entry name" value="DUF883_N"/>
</dbReference>
<feature type="domain" description="DUF883" evidence="9">
    <location>
        <begin position="75"/>
        <end position="104"/>
    </location>
</feature>
<evidence type="ECO:0000259" key="8">
    <source>
        <dbReference type="Pfam" id="PF05957"/>
    </source>
</evidence>
<keyword evidence="7" id="KW-0472">Membrane</keyword>
<dbReference type="InterPro" id="IPR043605">
    <property type="entry name" value="DUF883_C"/>
</dbReference>
<dbReference type="EMBL" id="WJBU01000004">
    <property type="protein sequence ID" value="MRD46557.1"/>
    <property type="molecule type" value="Genomic_DNA"/>
</dbReference>
<dbReference type="GO" id="GO:0043022">
    <property type="term" value="F:ribosome binding"/>
    <property type="evidence" value="ECO:0007669"/>
    <property type="project" value="InterPro"/>
</dbReference>
<accession>A0A844B4V7</accession>
<gene>
    <name evidence="10" type="ORF">GHT07_04670</name>
</gene>
<evidence type="ECO:0000256" key="2">
    <source>
        <dbReference type="ARBA" id="ARBA00010423"/>
    </source>
</evidence>
<evidence type="ECO:0000256" key="7">
    <source>
        <dbReference type="ARBA" id="ARBA00023136"/>
    </source>
</evidence>
<sequence length="104" mass="11380">MSEELTQSHKDKLMSDLKLVIADAEELLKLTAGNVGDKASEMRIRMQARMEQAKADLVDLQDMAVVRVRDAGRAADAYVQDNPWRAVGIAAGVGLVVGMLISRR</sequence>
<dbReference type="Pfam" id="PF19029">
    <property type="entry name" value="DUF883_C"/>
    <property type="match status" value="1"/>
</dbReference>
<keyword evidence="5" id="KW-0812">Transmembrane</keyword>
<dbReference type="InterPro" id="IPR010279">
    <property type="entry name" value="YqjD/ElaB"/>
</dbReference>
<proteinExistence type="inferred from homology"/>
<keyword evidence="6" id="KW-1133">Transmembrane helix</keyword>
<organism evidence="10 11">
    <name type="scientific">Caenimonas koreensis DSM 17982</name>
    <dbReference type="NCBI Taxonomy" id="1121255"/>
    <lineage>
        <taxon>Bacteria</taxon>
        <taxon>Pseudomonadati</taxon>
        <taxon>Pseudomonadota</taxon>
        <taxon>Betaproteobacteria</taxon>
        <taxon>Burkholderiales</taxon>
        <taxon>Comamonadaceae</taxon>
        <taxon>Caenimonas</taxon>
    </lineage>
</organism>
<protein>
    <submittedName>
        <fullName evidence="10">DUF883 family protein</fullName>
    </submittedName>
</protein>
<evidence type="ECO:0000313" key="11">
    <source>
        <dbReference type="Proteomes" id="UP000487350"/>
    </source>
</evidence>
<dbReference type="Pfam" id="PF05957">
    <property type="entry name" value="DUF883"/>
    <property type="match status" value="1"/>
</dbReference>
<evidence type="ECO:0000313" key="10">
    <source>
        <dbReference type="EMBL" id="MRD46557.1"/>
    </source>
</evidence>
<dbReference type="Proteomes" id="UP000487350">
    <property type="component" value="Unassembled WGS sequence"/>
</dbReference>
<name>A0A844B4V7_9BURK</name>